<name>A0A1R0XK67_9BACL</name>
<evidence type="ECO:0000256" key="7">
    <source>
        <dbReference type="ARBA" id="ARBA00023134"/>
    </source>
</evidence>
<feature type="active site" description="Proton donor" evidence="8">
    <location>
        <position position="41"/>
    </location>
</feature>
<protein>
    <recommendedName>
        <fullName evidence="8">Adenylosuccinate synthetase</fullName>
        <shortName evidence="8">AMPSase</shortName>
        <shortName evidence="8">AdSS</shortName>
        <ecNumber evidence="8">6.3.4.4</ecNumber>
    </recommendedName>
    <alternativeName>
        <fullName evidence="8">IMP--aspartate ligase</fullName>
    </alternativeName>
</protein>
<sequence>MTVIAIVGANWGDEGKGKMTDVLAAQSSYVVRFQGGSNAGHTIINQYGKFSLHMLPSGVFNPSVINIIGPGTALDTEVLIKELQALAERGVPKPKLYVSERAQIVLSIHRLFDELEEERLGSQGFGSTKRGIAPFYADKYAKLGIQVADLFNPAQLEKRLKQLLASKNVLLEHLYNKAPIQVSELLAQLQKEAAQLAPYVANTTEILQEAYTKGETILLEGQLGALRDPDHGIYPYSTSSSTLAGYAPVGAGLPAAAITNVIAVTKAYSSCVGAGPFVSELEGPVADELRTRGGDAGEFGATTGRPRRMGWFDAVATRYGCLMQGATEVVLTNLDVLGYLDEIPVCVAYELENGEITDKFPATNKLYTAKPIVTHLSGWNCDISHITNFDELPEQAKSYVDFIETSIGIRISTVSVGPRRDQVIHRTLK</sequence>
<comment type="cofactor">
    <cofactor evidence="8">
        <name>Mg(2+)</name>
        <dbReference type="ChEBI" id="CHEBI:18420"/>
    </cofactor>
    <text evidence="8">Binds 1 Mg(2+) ion per subunit.</text>
</comment>
<gene>
    <name evidence="8" type="primary">purA</name>
    <name evidence="9" type="ORF">BSK52_26985</name>
</gene>
<dbReference type="SMART" id="SM00788">
    <property type="entry name" value="Adenylsucc_synt"/>
    <property type="match status" value="1"/>
</dbReference>
<evidence type="ECO:0000256" key="8">
    <source>
        <dbReference type="HAMAP-Rule" id="MF_00011"/>
    </source>
</evidence>
<evidence type="ECO:0000256" key="5">
    <source>
        <dbReference type="ARBA" id="ARBA00022755"/>
    </source>
</evidence>
<feature type="binding site" description="in other chain" evidence="8">
    <location>
        <position position="305"/>
    </location>
    <ligand>
        <name>IMP</name>
        <dbReference type="ChEBI" id="CHEBI:58053"/>
        <note>ligand shared between dimeric partners</note>
    </ligand>
</feature>
<dbReference type="PANTHER" id="PTHR11846:SF0">
    <property type="entry name" value="ADENYLOSUCCINATE SYNTHETASE"/>
    <property type="match status" value="1"/>
</dbReference>
<dbReference type="InterPro" id="IPR027417">
    <property type="entry name" value="P-loop_NTPase"/>
</dbReference>
<organism evidence="9 10">
    <name type="scientific">Paenibacillus odorifer</name>
    <dbReference type="NCBI Taxonomy" id="189426"/>
    <lineage>
        <taxon>Bacteria</taxon>
        <taxon>Bacillati</taxon>
        <taxon>Bacillota</taxon>
        <taxon>Bacilli</taxon>
        <taxon>Bacillales</taxon>
        <taxon>Paenibacillaceae</taxon>
        <taxon>Paenibacillus</taxon>
    </lineage>
</organism>
<dbReference type="GO" id="GO:0004019">
    <property type="term" value="F:adenylosuccinate synthase activity"/>
    <property type="evidence" value="ECO:0007669"/>
    <property type="project" value="UniProtKB-UniRule"/>
</dbReference>
<dbReference type="GO" id="GO:0005737">
    <property type="term" value="C:cytoplasm"/>
    <property type="evidence" value="ECO:0007669"/>
    <property type="project" value="UniProtKB-SubCell"/>
</dbReference>
<dbReference type="NCBIfam" id="TIGR00184">
    <property type="entry name" value="purA"/>
    <property type="match status" value="1"/>
</dbReference>
<feature type="binding site" description="in other chain" evidence="8">
    <location>
        <begin position="13"/>
        <end position="16"/>
    </location>
    <ligand>
        <name>IMP</name>
        <dbReference type="ChEBI" id="CHEBI:58053"/>
        <note>ligand shared between dimeric partners</note>
    </ligand>
</feature>
<evidence type="ECO:0000256" key="2">
    <source>
        <dbReference type="ARBA" id="ARBA00022598"/>
    </source>
</evidence>
<dbReference type="PANTHER" id="PTHR11846">
    <property type="entry name" value="ADENYLOSUCCINATE SYNTHETASE"/>
    <property type="match status" value="1"/>
</dbReference>
<feature type="binding site" evidence="8">
    <location>
        <begin position="333"/>
        <end position="335"/>
    </location>
    <ligand>
        <name>GTP</name>
        <dbReference type="ChEBI" id="CHEBI:37565"/>
    </ligand>
</feature>
<dbReference type="Gene3D" id="1.10.300.10">
    <property type="entry name" value="Adenylosuccinate Synthetase, subunit A, domain 2"/>
    <property type="match status" value="1"/>
</dbReference>
<keyword evidence="3 8" id="KW-0479">Metal-binding</keyword>
<comment type="caution">
    <text evidence="9">The sequence shown here is derived from an EMBL/GenBank/DDBJ whole genome shotgun (WGS) entry which is preliminary data.</text>
</comment>
<comment type="subunit">
    <text evidence="1 8">Homodimer.</text>
</comment>
<feature type="binding site" description="in other chain" evidence="8">
    <location>
        <position position="128"/>
    </location>
    <ligand>
        <name>IMP</name>
        <dbReference type="ChEBI" id="CHEBI:58053"/>
        <note>ligand shared between dimeric partners</note>
    </ligand>
</feature>
<comment type="catalytic activity">
    <reaction evidence="8">
        <text>IMP + L-aspartate + GTP = N(6)-(1,2-dicarboxyethyl)-AMP + GDP + phosphate + 2 H(+)</text>
        <dbReference type="Rhea" id="RHEA:15753"/>
        <dbReference type="ChEBI" id="CHEBI:15378"/>
        <dbReference type="ChEBI" id="CHEBI:29991"/>
        <dbReference type="ChEBI" id="CHEBI:37565"/>
        <dbReference type="ChEBI" id="CHEBI:43474"/>
        <dbReference type="ChEBI" id="CHEBI:57567"/>
        <dbReference type="ChEBI" id="CHEBI:58053"/>
        <dbReference type="ChEBI" id="CHEBI:58189"/>
        <dbReference type="EC" id="6.3.4.4"/>
    </reaction>
</comment>
<dbReference type="GO" id="GO:0046040">
    <property type="term" value="P:IMP metabolic process"/>
    <property type="evidence" value="ECO:0007669"/>
    <property type="project" value="TreeGrafter"/>
</dbReference>
<feature type="binding site" evidence="8">
    <location>
        <position position="142"/>
    </location>
    <ligand>
        <name>IMP</name>
        <dbReference type="ChEBI" id="CHEBI:58053"/>
        <note>ligand shared between dimeric partners</note>
    </ligand>
</feature>
<accession>A0A1R0XK67</accession>
<dbReference type="FunFam" id="3.90.170.10:FF:000001">
    <property type="entry name" value="Adenylosuccinate synthetase"/>
    <property type="match status" value="1"/>
</dbReference>
<dbReference type="FunFam" id="1.10.300.10:FF:000001">
    <property type="entry name" value="Adenylosuccinate synthetase"/>
    <property type="match status" value="1"/>
</dbReference>
<keyword evidence="6 8" id="KW-0460">Magnesium</keyword>
<evidence type="ECO:0000256" key="3">
    <source>
        <dbReference type="ARBA" id="ARBA00022723"/>
    </source>
</evidence>
<dbReference type="CDD" id="cd03108">
    <property type="entry name" value="AdSS"/>
    <property type="match status" value="1"/>
</dbReference>
<feature type="active site" description="Proton acceptor" evidence="8">
    <location>
        <position position="13"/>
    </location>
</feature>
<dbReference type="EMBL" id="MPTC01000039">
    <property type="protein sequence ID" value="OMD35491.1"/>
    <property type="molecule type" value="Genomic_DNA"/>
</dbReference>
<dbReference type="HAMAP" id="MF_00011">
    <property type="entry name" value="Adenylosucc_synth"/>
    <property type="match status" value="1"/>
</dbReference>
<dbReference type="GO" id="GO:0000287">
    <property type="term" value="F:magnesium ion binding"/>
    <property type="evidence" value="ECO:0007669"/>
    <property type="project" value="UniProtKB-UniRule"/>
</dbReference>
<evidence type="ECO:0000256" key="4">
    <source>
        <dbReference type="ARBA" id="ARBA00022741"/>
    </source>
</evidence>
<feature type="binding site" evidence="8">
    <location>
        <position position="307"/>
    </location>
    <ligand>
        <name>GTP</name>
        <dbReference type="ChEBI" id="CHEBI:37565"/>
    </ligand>
</feature>
<comment type="subcellular location">
    <subcellularLocation>
        <location evidence="8">Cytoplasm</location>
    </subcellularLocation>
</comment>
<evidence type="ECO:0000256" key="1">
    <source>
        <dbReference type="ARBA" id="ARBA00011738"/>
    </source>
</evidence>
<keyword evidence="5 8" id="KW-0658">Purine biosynthesis</keyword>
<comment type="caution">
    <text evidence="8">Lacks conserved residue(s) required for the propagation of feature annotation.</text>
</comment>
<feature type="binding site" description="in other chain" evidence="8">
    <location>
        <position position="238"/>
    </location>
    <ligand>
        <name>IMP</name>
        <dbReference type="ChEBI" id="CHEBI:58053"/>
        <note>ligand shared between dimeric partners</note>
    </ligand>
</feature>
<dbReference type="GO" id="GO:0005525">
    <property type="term" value="F:GTP binding"/>
    <property type="evidence" value="ECO:0007669"/>
    <property type="project" value="UniProtKB-UniRule"/>
</dbReference>
<dbReference type="Gene3D" id="3.90.170.10">
    <property type="entry name" value="Adenylosuccinate Synthetase, subunit A, domain 3"/>
    <property type="match status" value="1"/>
</dbReference>
<evidence type="ECO:0000313" key="9">
    <source>
        <dbReference type="EMBL" id="OMD35491.1"/>
    </source>
</evidence>
<dbReference type="OrthoDB" id="9807553at2"/>
<feature type="binding site" evidence="8">
    <location>
        <begin position="415"/>
        <end position="417"/>
    </location>
    <ligand>
        <name>GTP</name>
        <dbReference type="ChEBI" id="CHEBI:37565"/>
    </ligand>
</feature>
<feature type="binding site" description="in other chain" evidence="8">
    <location>
        <begin position="38"/>
        <end position="41"/>
    </location>
    <ligand>
        <name>IMP</name>
        <dbReference type="ChEBI" id="CHEBI:58053"/>
        <note>ligand shared between dimeric partners</note>
    </ligand>
</feature>
<comment type="function">
    <text evidence="8">Plays an important role in the de novo pathway of purine nucleotide biosynthesis. Catalyzes the first committed step in the biosynthesis of AMP from IMP.</text>
</comment>
<dbReference type="InterPro" id="IPR042111">
    <property type="entry name" value="Adenylosuccinate_synth_dom3"/>
</dbReference>
<dbReference type="GO" id="GO:0044208">
    <property type="term" value="P:'de novo' AMP biosynthetic process"/>
    <property type="evidence" value="ECO:0007669"/>
    <property type="project" value="UniProtKB-UniRule"/>
</dbReference>
<keyword evidence="4 8" id="KW-0547">Nucleotide-binding</keyword>
<comment type="pathway">
    <text evidence="8">Purine metabolism; AMP biosynthesis via de novo pathway; AMP from IMP: step 1/2.</text>
</comment>
<keyword evidence="2 8" id="KW-0436">Ligase</keyword>
<feature type="binding site" evidence="8">
    <location>
        <begin position="12"/>
        <end position="18"/>
    </location>
    <ligand>
        <name>GTP</name>
        <dbReference type="ChEBI" id="CHEBI:37565"/>
    </ligand>
</feature>
<feature type="binding site" evidence="8">
    <location>
        <begin position="301"/>
        <end position="307"/>
    </location>
    <ligand>
        <name>substrate</name>
    </ligand>
</feature>
<keyword evidence="8" id="KW-0963">Cytoplasm</keyword>
<dbReference type="EC" id="6.3.4.4" evidence="8"/>
<proteinExistence type="inferred from homology"/>
<dbReference type="Pfam" id="PF00709">
    <property type="entry name" value="Adenylsucc_synt"/>
    <property type="match status" value="1"/>
</dbReference>
<dbReference type="InterPro" id="IPR042109">
    <property type="entry name" value="Adenylosuccinate_synth_dom1"/>
</dbReference>
<evidence type="ECO:0000256" key="6">
    <source>
        <dbReference type="ARBA" id="ARBA00022842"/>
    </source>
</evidence>
<dbReference type="AlphaFoldDB" id="A0A1R0XK67"/>
<feature type="binding site" evidence="8">
    <location>
        <begin position="40"/>
        <end position="42"/>
    </location>
    <ligand>
        <name>GTP</name>
        <dbReference type="ChEBI" id="CHEBI:37565"/>
    </ligand>
</feature>
<dbReference type="RefSeq" id="WP_076121392.1">
    <property type="nucleotide sequence ID" value="NZ_MPTC01000039.1"/>
</dbReference>
<dbReference type="InterPro" id="IPR042110">
    <property type="entry name" value="Adenylosuccinate_synth_dom2"/>
</dbReference>
<comment type="similarity">
    <text evidence="8">Belongs to the adenylosuccinate synthetase family.</text>
</comment>
<reference evidence="9 10" key="1">
    <citation type="submission" date="2016-10" db="EMBL/GenBank/DDBJ databases">
        <title>Paenibacillus species isolates.</title>
        <authorList>
            <person name="Beno S.M."/>
        </authorList>
    </citation>
    <scope>NUCLEOTIDE SEQUENCE [LARGE SCALE GENOMIC DNA]</scope>
    <source>
        <strain evidence="9 10">FSL H7-0710</strain>
    </source>
</reference>
<dbReference type="UniPathway" id="UPA00075">
    <property type="reaction ID" value="UER00335"/>
</dbReference>
<dbReference type="SUPFAM" id="SSF52540">
    <property type="entry name" value="P-loop containing nucleoside triphosphate hydrolases"/>
    <property type="match status" value="1"/>
</dbReference>
<dbReference type="Gene3D" id="3.40.440.10">
    <property type="entry name" value="Adenylosuccinate Synthetase, subunit A, domain 1"/>
    <property type="match status" value="1"/>
</dbReference>
<dbReference type="Proteomes" id="UP000187439">
    <property type="component" value="Unassembled WGS sequence"/>
</dbReference>
<dbReference type="InterPro" id="IPR001114">
    <property type="entry name" value="Adenylosuccinate_synthetase"/>
</dbReference>
<evidence type="ECO:0000313" key="10">
    <source>
        <dbReference type="Proteomes" id="UP000187439"/>
    </source>
</evidence>
<dbReference type="NCBIfam" id="NF002223">
    <property type="entry name" value="PRK01117.1"/>
    <property type="match status" value="1"/>
</dbReference>
<feature type="binding site" evidence="8">
    <location>
        <position position="40"/>
    </location>
    <ligand>
        <name>Mg(2+)</name>
        <dbReference type="ChEBI" id="CHEBI:18420"/>
    </ligand>
</feature>
<keyword evidence="7 8" id="KW-0342">GTP-binding</keyword>
<feature type="binding site" evidence="8">
    <location>
        <position position="13"/>
    </location>
    <ligand>
        <name>Mg(2+)</name>
        <dbReference type="ChEBI" id="CHEBI:18420"/>
    </ligand>
</feature>